<evidence type="ECO:0000259" key="6">
    <source>
        <dbReference type="PROSITE" id="PS51686"/>
    </source>
</evidence>
<evidence type="ECO:0000256" key="1">
    <source>
        <dbReference type="ARBA" id="ARBA00022603"/>
    </source>
</evidence>
<proteinExistence type="inferred from homology"/>
<feature type="domain" description="SAM-dependent MTase RsmB/NOP-type" evidence="6">
    <location>
        <begin position="180"/>
        <end position="462"/>
    </location>
</feature>
<evidence type="ECO:0000313" key="8">
    <source>
        <dbReference type="Proteomes" id="UP000217257"/>
    </source>
</evidence>
<dbReference type="Pfam" id="PF01189">
    <property type="entry name" value="Methyltr_RsmB-F"/>
    <property type="match status" value="1"/>
</dbReference>
<comment type="similarity">
    <text evidence="5">Belongs to the class I-like SAM-binding methyltransferase superfamily. RsmB/NOP family.</text>
</comment>
<gene>
    <name evidence="7" type="ORF">CYFUS_005148</name>
</gene>
<dbReference type="EMBL" id="CP022098">
    <property type="protein sequence ID" value="ATB39701.1"/>
    <property type="molecule type" value="Genomic_DNA"/>
</dbReference>
<dbReference type="Pfam" id="PF22458">
    <property type="entry name" value="RsmF-B_ferredox"/>
    <property type="match status" value="1"/>
</dbReference>
<sequence length="466" mass="50369">MSLWPDTFLDEARLGRPSRRAATAALEAHLAVLKGEPLKLSLAEALKDAGGLGGQERRFTALAVRELSRHQRLLDLAARTLGHAPSKIGLLEDQALVRYVLWRRLFCGANWARIGPEVKLPGPVRPRTLKDDFLQRVVEAPLAEPSLPESVPDRLATRYSFPTWLVQRLAELHPEPMLEAMLAALDEEPALHLRARPTGSRDEVLARLAEEGVAAEPVVLAPGAVRVAEASHKVFETRVMREGRLQVQDVGSQLIVEACRPIPIIDEGGNGGSLAGWTVADVCAGAGGKTLALADEVGKAGRVLAGDRSRRRLAHARERARELSLRHVSFPHPLPLESADVVLVDAPCSGTGSLAREPDQKWKLSAKAVAEFHTTQLELLRELAPQVKPGALVVYATCSLLPEENDTVVRDFLARESGFSLEPLAPVFGPERAALLCDGPFLRALPSRVPGGGFFAARLRKGPGPG</sequence>
<evidence type="ECO:0000256" key="2">
    <source>
        <dbReference type="ARBA" id="ARBA00022679"/>
    </source>
</evidence>
<dbReference type="InterPro" id="IPR023267">
    <property type="entry name" value="RCMT"/>
</dbReference>
<dbReference type="Proteomes" id="UP000217257">
    <property type="component" value="Chromosome"/>
</dbReference>
<dbReference type="AlphaFoldDB" id="A0A250J8E6"/>
<keyword evidence="2 5" id="KW-0808">Transferase</keyword>
<keyword evidence="1 5" id="KW-0489">Methyltransferase</keyword>
<keyword evidence="3 5" id="KW-0949">S-adenosyl-L-methionine</keyword>
<dbReference type="InterPro" id="IPR029063">
    <property type="entry name" value="SAM-dependent_MTases_sf"/>
</dbReference>
<dbReference type="InterPro" id="IPR049560">
    <property type="entry name" value="MeTrfase_RsmB-F_NOP2_cat"/>
</dbReference>
<comment type="caution">
    <text evidence="5">Lacks conserved residue(s) required for the propagation of feature annotation.</text>
</comment>
<evidence type="ECO:0000256" key="4">
    <source>
        <dbReference type="ARBA" id="ARBA00022884"/>
    </source>
</evidence>
<dbReference type="GO" id="GO:0003723">
    <property type="term" value="F:RNA binding"/>
    <property type="evidence" value="ECO:0007669"/>
    <property type="project" value="UniProtKB-UniRule"/>
</dbReference>
<protein>
    <submittedName>
        <fullName evidence="7">Methyltransferase</fullName>
    </submittedName>
</protein>
<dbReference type="PRINTS" id="PR02008">
    <property type="entry name" value="RCMTFAMILY"/>
</dbReference>
<organism evidence="7 8">
    <name type="scientific">Cystobacter fuscus</name>
    <dbReference type="NCBI Taxonomy" id="43"/>
    <lineage>
        <taxon>Bacteria</taxon>
        <taxon>Pseudomonadati</taxon>
        <taxon>Myxococcota</taxon>
        <taxon>Myxococcia</taxon>
        <taxon>Myxococcales</taxon>
        <taxon>Cystobacterineae</taxon>
        <taxon>Archangiaceae</taxon>
        <taxon>Cystobacter</taxon>
    </lineage>
</organism>
<dbReference type="PROSITE" id="PS51686">
    <property type="entry name" value="SAM_MT_RSMB_NOP"/>
    <property type="match status" value="1"/>
</dbReference>
<dbReference type="SUPFAM" id="SSF53335">
    <property type="entry name" value="S-adenosyl-L-methionine-dependent methyltransferases"/>
    <property type="match status" value="1"/>
</dbReference>
<keyword evidence="4 5" id="KW-0694">RNA-binding</keyword>
<dbReference type="RefSeq" id="WP_198316068.1">
    <property type="nucleotide sequence ID" value="NZ_CP022098.1"/>
</dbReference>
<evidence type="ECO:0000313" key="7">
    <source>
        <dbReference type="EMBL" id="ATB39701.1"/>
    </source>
</evidence>
<dbReference type="Gene3D" id="3.40.50.150">
    <property type="entry name" value="Vaccinia Virus protein VP39"/>
    <property type="match status" value="1"/>
</dbReference>
<name>A0A250J8E6_9BACT</name>
<feature type="binding site" evidence="5">
    <location>
        <position position="345"/>
    </location>
    <ligand>
        <name>S-adenosyl-L-methionine</name>
        <dbReference type="ChEBI" id="CHEBI:59789"/>
    </ligand>
</feature>
<evidence type="ECO:0000256" key="5">
    <source>
        <dbReference type="PROSITE-ProRule" id="PRU01023"/>
    </source>
</evidence>
<evidence type="ECO:0000256" key="3">
    <source>
        <dbReference type="ARBA" id="ARBA00022691"/>
    </source>
</evidence>
<dbReference type="CDD" id="cd02440">
    <property type="entry name" value="AdoMet_MTases"/>
    <property type="match status" value="1"/>
</dbReference>
<dbReference type="PANTHER" id="PTHR22807">
    <property type="entry name" value="NOP2 YEAST -RELATED NOL1/NOP2/FMU SUN DOMAIN-CONTAINING"/>
    <property type="match status" value="1"/>
</dbReference>
<dbReference type="InterPro" id="IPR054728">
    <property type="entry name" value="RsmB-like_ferredoxin"/>
</dbReference>
<dbReference type="GO" id="GO:0008173">
    <property type="term" value="F:RNA methyltransferase activity"/>
    <property type="evidence" value="ECO:0007669"/>
    <property type="project" value="InterPro"/>
</dbReference>
<reference evidence="7 8" key="1">
    <citation type="submission" date="2017-06" db="EMBL/GenBank/DDBJ databases">
        <title>Sequencing and comparative analysis of myxobacterial genomes.</title>
        <authorList>
            <person name="Rupp O."/>
            <person name="Goesmann A."/>
            <person name="Sogaard-Andersen L."/>
        </authorList>
    </citation>
    <scope>NUCLEOTIDE SEQUENCE [LARGE SCALE GENOMIC DNA]</scope>
    <source>
        <strain evidence="7 8">DSM 52655</strain>
    </source>
</reference>
<dbReference type="GO" id="GO:0001510">
    <property type="term" value="P:RNA methylation"/>
    <property type="evidence" value="ECO:0007669"/>
    <property type="project" value="InterPro"/>
</dbReference>
<dbReference type="PANTHER" id="PTHR22807:SF53">
    <property type="entry name" value="RIBOSOMAL RNA SMALL SUBUNIT METHYLTRANSFERASE B-RELATED"/>
    <property type="match status" value="1"/>
</dbReference>
<dbReference type="KEGG" id="cfus:CYFUS_005148"/>
<feature type="active site" description="Nucleophile" evidence="5">
    <location>
        <position position="398"/>
    </location>
</feature>
<feature type="binding site" evidence="5">
    <location>
        <position position="307"/>
    </location>
    <ligand>
        <name>S-adenosyl-L-methionine</name>
        <dbReference type="ChEBI" id="CHEBI:59789"/>
    </ligand>
</feature>
<dbReference type="InterPro" id="IPR001678">
    <property type="entry name" value="MeTrfase_RsmB-F_NOP2_dom"/>
</dbReference>
<accession>A0A250J8E6</accession>